<keyword evidence="1" id="KW-0812">Transmembrane</keyword>
<dbReference type="InterPro" id="IPR014729">
    <property type="entry name" value="Rossmann-like_a/b/a_fold"/>
</dbReference>
<evidence type="ECO:0000256" key="1">
    <source>
        <dbReference type="SAM" id="Phobius"/>
    </source>
</evidence>
<dbReference type="Proteomes" id="UP000249873">
    <property type="component" value="Chromosome"/>
</dbReference>
<dbReference type="GO" id="GO:0000270">
    <property type="term" value="P:peptidoglycan metabolic process"/>
    <property type="evidence" value="ECO:0007669"/>
    <property type="project" value="TreeGrafter"/>
</dbReference>
<evidence type="ECO:0000259" key="2">
    <source>
        <dbReference type="Pfam" id="PF02698"/>
    </source>
</evidence>
<feature type="domain" description="DUF218" evidence="2">
    <location>
        <begin position="79"/>
        <end position="245"/>
    </location>
</feature>
<keyword evidence="1" id="KW-1133">Transmembrane helix</keyword>
<sequence length="255" mass="28969">MFHIVSKLLSFLLMPLGILMILTFSMIICKNRTKAQLIGFLTLLLTYLFSAPFASNALVKYWETPQKNIHTLANYDVGILLTGGLMNESTQYPNNLNLSNSADRLWQTLYLYKEGKIKNILISGGYVSLIKNMKKTEIHYAKEFLIKNGVPSEQIFSDTKARNTNENAINSSKILNEKFKDGSYLLITSSFHMKRAMACFKKRGNNVSSFSSDFISPFRTIQIIDFIPSSDALLDTSKIFKEIFGLMIYKIMGYA</sequence>
<dbReference type="PANTHER" id="PTHR30336">
    <property type="entry name" value="INNER MEMBRANE PROTEIN, PROBABLE PERMEASE"/>
    <property type="match status" value="1"/>
</dbReference>
<dbReference type="CDD" id="cd06259">
    <property type="entry name" value="YdcF-like"/>
    <property type="match status" value="1"/>
</dbReference>
<dbReference type="InterPro" id="IPR051599">
    <property type="entry name" value="Cell_Envelope_Assoc"/>
</dbReference>
<protein>
    <recommendedName>
        <fullName evidence="2">DUF218 domain-containing protein</fullName>
    </recommendedName>
</protein>
<dbReference type="AlphaFoldDB" id="A0A2Z4G9M4"/>
<feature type="transmembrane region" description="Helical" evidence="1">
    <location>
        <begin position="6"/>
        <end position="28"/>
    </location>
</feature>
<dbReference type="GO" id="GO:0043164">
    <property type="term" value="P:Gram-negative-bacterium-type cell wall biogenesis"/>
    <property type="evidence" value="ECO:0007669"/>
    <property type="project" value="TreeGrafter"/>
</dbReference>
<keyword evidence="4" id="KW-1185">Reference proteome</keyword>
<name>A0A2Z4G9M4_9BACT</name>
<gene>
    <name evidence="3" type="ORF">DJ013_06910</name>
</gene>
<reference evidence="3 4" key="1">
    <citation type="submission" date="2018-05" db="EMBL/GenBank/DDBJ databases">
        <title>Complete genome sequence of Arcticibacterium luteifluviistationis SM1504T, a cytophagaceae bacterium isolated from Arctic surface seawater.</title>
        <authorList>
            <person name="Li Y."/>
            <person name="Qin Q.-L."/>
        </authorList>
    </citation>
    <scope>NUCLEOTIDE SEQUENCE [LARGE SCALE GENOMIC DNA]</scope>
    <source>
        <strain evidence="3 4">SM1504</strain>
    </source>
</reference>
<proteinExistence type="predicted"/>
<evidence type="ECO:0000313" key="4">
    <source>
        <dbReference type="Proteomes" id="UP000249873"/>
    </source>
</evidence>
<dbReference type="Gene3D" id="3.40.50.620">
    <property type="entry name" value="HUPs"/>
    <property type="match status" value="1"/>
</dbReference>
<evidence type="ECO:0000313" key="3">
    <source>
        <dbReference type="EMBL" id="AWV97911.1"/>
    </source>
</evidence>
<dbReference type="InterPro" id="IPR003848">
    <property type="entry name" value="DUF218"/>
</dbReference>
<keyword evidence="1" id="KW-0472">Membrane</keyword>
<dbReference type="PANTHER" id="PTHR30336:SF4">
    <property type="entry name" value="ENVELOPE BIOGENESIS FACTOR ELYC"/>
    <property type="match status" value="1"/>
</dbReference>
<dbReference type="Pfam" id="PF02698">
    <property type="entry name" value="DUF218"/>
    <property type="match status" value="1"/>
</dbReference>
<dbReference type="EMBL" id="CP029480">
    <property type="protein sequence ID" value="AWV97911.1"/>
    <property type="molecule type" value="Genomic_DNA"/>
</dbReference>
<accession>A0A2Z4G9M4</accession>
<feature type="transmembrane region" description="Helical" evidence="1">
    <location>
        <begin position="40"/>
        <end position="62"/>
    </location>
</feature>
<dbReference type="OrthoDB" id="9782395at2"/>
<organism evidence="3 4">
    <name type="scientific">Arcticibacterium luteifluviistationis</name>
    <dbReference type="NCBI Taxonomy" id="1784714"/>
    <lineage>
        <taxon>Bacteria</taxon>
        <taxon>Pseudomonadati</taxon>
        <taxon>Bacteroidota</taxon>
        <taxon>Cytophagia</taxon>
        <taxon>Cytophagales</taxon>
        <taxon>Leadbetterellaceae</taxon>
        <taxon>Arcticibacterium</taxon>
    </lineage>
</organism>
<dbReference type="GO" id="GO:0005886">
    <property type="term" value="C:plasma membrane"/>
    <property type="evidence" value="ECO:0007669"/>
    <property type="project" value="TreeGrafter"/>
</dbReference>
<dbReference type="KEGG" id="als:DJ013_06910"/>